<proteinExistence type="predicted"/>
<reference evidence="2" key="1">
    <citation type="journal article" date="2019" name="Int. J. Syst. Evol. Microbiol.">
        <title>The Global Catalogue of Microorganisms (GCM) 10K type strain sequencing project: providing services to taxonomists for standard genome sequencing and annotation.</title>
        <authorList>
            <consortium name="The Broad Institute Genomics Platform"/>
            <consortium name="The Broad Institute Genome Sequencing Center for Infectious Disease"/>
            <person name="Wu L."/>
            <person name="Ma J."/>
        </authorList>
    </citation>
    <scope>NUCLEOTIDE SEQUENCE [LARGE SCALE GENOMIC DNA]</scope>
    <source>
        <strain evidence="2">JCM 17555</strain>
    </source>
</reference>
<comment type="caution">
    <text evidence="1">The sequence shown here is derived from an EMBL/GenBank/DDBJ whole genome shotgun (WGS) entry which is preliminary data.</text>
</comment>
<organism evidence="1 2">
    <name type="scientific">Allohahella marinimesophila</name>
    <dbReference type="NCBI Taxonomy" id="1054972"/>
    <lineage>
        <taxon>Bacteria</taxon>
        <taxon>Pseudomonadati</taxon>
        <taxon>Pseudomonadota</taxon>
        <taxon>Gammaproteobacteria</taxon>
        <taxon>Oceanospirillales</taxon>
        <taxon>Hahellaceae</taxon>
        <taxon>Allohahella</taxon>
    </lineage>
</organism>
<name>A0ABP7NWA6_9GAMM</name>
<dbReference type="Proteomes" id="UP001501337">
    <property type="component" value="Unassembled WGS sequence"/>
</dbReference>
<accession>A0ABP7NWA6</accession>
<protein>
    <submittedName>
        <fullName evidence="1">Uncharacterized protein</fullName>
    </submittedName>
</protein>
<gene>
    <name evidence="1" type="ORF">GCM10022278_10850</name>
</gene>
<keyword evidence="2" id="KW-1185">Reference proteome</keyword>
<evidence type="ECO:0000313" key="1">
    <source>
        <dbReference type="EMBL" id="GAA3953903.1"/>
    </source>
</evidence>
<sequence>MQKKCAKLLLGLAGQHDKTVRLQIAMVRTATHGGQHGLQFGFARRGFTESGLRLPGLEKISDNAPSSVGSGRKFSGVVSHLEHPKKEMPTIGKPVSLHSVRQIAMGAYA</sequence>
<evidence type="ECO:0000313" key="2">
    <source>
        <dbReference type="Proteomes" id="UP001501337"/>
    </source>
</evidence>
<dbReference type="EMBL" id="BAABBO010000005">
    <property type="protein sequence ID" value="GAA3953903.1"/>
    <property type="molecule type" value="Genomic_DNA"/>
</dbReference>